<dbReference type="EMBL" id="AUWU02000007">
    <property type="protein sequence ID" value="KAH0571174.1"/>
    <property type="molecule type" value="Genomic_DNA"/>
</dbReference>
<sequence>MTFYQQLALCRFMNKVVHKLKSTTQNQQILKLTKFSIEQSQYSNQITKILYNLREITQSYQADITIIMKITFNCIRFFFQFTQYDKKLFISIIANTSTYFPESSIHFIPFIQQNFLPCQIIQLFDPETDKENLLSTFFRLLMNLSKQLKYVQQNGIYISFLAIYGQVYQFFIDSPTDLRMRFFQGRQDASQNFTSTVKNLIVGNIEFIPSSNLGSLFLSLCDLTDSYILLERCLEYLPDSDSVIEKFVQQFDDYSYNKNYIKLLLVFSKNEILNLDFDILVIQILSLSEHSSIIDQILCFQNILRDGEWDHILSFEWDPADGEWDFLQWAQ</sequence>
<evidence type="ECO:0000313" key="1">
    <source>
        <dbReference type="EMBL" id="KAH0571174.1"/>
    </source>
</evidence>
<protein>
    <submittedName>
        <fullName evidence="1">Uncharacterized protein</fullName>
    </submittedName>
</protein>
<evidence type="ECO:0000313" key="2">
    <source>
        <dbReference type="Proteomes" id="UP000018208"/>
    </source>
</evidence>
<dbReference type="AlphaFoldDB" id="A0A9P8RVU6"/>
<accession>A0A9P8RVU6</accession>
<gene>
    <name evidence="1" type="ORF">SS50377_27474</name>
</gene>
<keyword evidence="2" id="KW-1185">Reference proteome</keyword>
<reference evidence="1 2" key="1">
    <citation type="journal article" date="2014" name="PLoS Genet.">
        <title>The Genome of Spironucleus salmonicida Highlights a Fish Pathogen Adapted to Fluctuating Environments.</title>
        <authorList>
            <person name="Xu F."/>
            <person name="Jerlstrom-Hultqvist J."/>
            <person name="Einarsson E."/>
            <person name="Astvaldsson A."/>
            <person name="Svard S.G."/>
            <person name="Andersson J.O."/>
        </authorList>
    </citation>
    <scope>NUCLEOTIDE SEQUENCE [LARGE SCALE GENOMIC DNA]</scope>
    <source>
        <strain evidence="1 2">ATCC 50377</strain>
    </source>
</reference>
<dbReference type="GeneID" id="94301497"/>
<comment type="caution">
    <text evidence="1">The sequence shown here is derived from an EMBL/GenBank/DDBJ whole genome shotgun (WGS) entry which is preliminary data.</text>
</comment>
<dbReference type="KEGG" id="ssao:94301497"/>
<proteinExistence type="predicted"/>
<dbReference type="RefSeq" id="XP_067761947.1">
    <property type="nucleotide sequence ID" value="XM_067911260.1"/>
</dbReference>
<dbReference type="Proteomes" id="UP000018208">
    <property type="component" value="Unassembled WGS sequence"/>
</dbReference>
<organism evidence="1 2">
    <name type="scientific">Spironucleus salmonicida</name>
    <dbReference type="NCBI Taxonomy" id="348837"/>
    <lineage>
        <taxon>Eukaryota</taxon>
        <taxon>Metamonada</taxon>
        <taxon>Diplomonadida</taxon>
        <taxon>Hexamitidae</taxon>
        <taxon>Hexamitinae</taxon>
        <taxon>Spironucleus</taxon>
    </lineage>
</organism>
<name>A0A9P8RVU6_9EUKA</name>